<dbReference type="SUPFAM" id="SSF50630">
    <property type="entry name" value="Acid proteases"/>
    <property type="match status" value="2"/>
</dbReference>
<protein>
    <submittedName>
        <fullName evidence="5">Peptidase A1 domain-containing protein</fullName>
    </submittedName>
</protein>
<feature type="disulfide bond" evidence="2">
    <location>
        <begin position="282"/>
        <end position="316"/>
    </location>
</feature>
<evidence type="ECO:0000259" key="3">
    <source>
        <dbReference type="PROSITE" id="PS51767"/>
    </source>
</evidence>
<accession>A0A5S6QGG9</accession>
<dbReference type="PANTHER" id="PTHR47966:SF51">
    <property type="entry name" value="BETA-SITE APP-CLEAVING ENZYME, ISOFORM A-RELATED"/>
    <property type="match status" value="1"/>
</dbReference>
<dbReference type="STRING" id="70415.A0A5S6QGG9"/>
<dbReference type="WBParaSite" id="TMUE_1000005947.1">
    <property type="protein sequence ID" value="TMUE_1000005947.1"/>
    <property type="gene ID" value="WBGene00288389"/>
</dbReference>
<dbReference type="InterPro" id="IPR033121">
    <property type="entry name" value="PEPTIDASE_A1"/>
</dbReference>
<dbReference type="Pfam" id="PF00026">
    <property type="entry name" value="Asp"/>
    <property type="match status" value="2"/>
</dbReference>
<dbReference type="AlphaFoldDB" id="A0A5S6QGG9"/>
<dbReference type="InterPro" id="IPR034164">
    <property type="entry name" value="Pepsin-like_dom"/>
</dbReference>
<keyword evidence="2" id="KW-1015">Disulfide bond</keyword>
<dbReference type="InterPro" id="IPR021109">
    <property type="entry name" value="Peptidase_aspartic_dom_sf"/>
</dbReference>
<feature type="domain" description="Peptidase A1" evidence="3">
    <location>
        <begin position="413"/>
        <end position="504"/>
    </location>
</feature>
<dbReference type="InterPro" id="IPR001461">
    <property type="entry name" value="Aspartic_peptidase_A1"/>
</dbReference>
<dbReference type="GO" id="GO:0006508">
    <property type="term" value="P:proteolysis"/>
    <property type="evidence" value="ECO:0007669"/>
    <property type="project" value="InterPro"/>
</dbReference>
<dbReference type="PROSITE" id="PS51767">
    <property type="entry name" value="PEPTIDASE_A1"/>
    <property type="match status" value="2"/>
</dbReference>
<evidence type="ECO:0000313" key="4">
    <source>
        <dbReference type="Proteomes" id="UP000046395"/>
    </source>
</evidence>
<evidence type="ECO:0000256" key="1">
    <source>
        <dbReference type="ARBA" id="ARBA00007447"/>
    </source>
</evidence>
<evidence type="ECO:0000313" key="5">
    <source>
        <dbReference type="WBParaSite" id="TMUE_1000005947.1"/>
    </source>
</evidence>
<feature type="disulfide bond" evidence="2">
    <location>
        <begin position="57"/>
        <end position="62"/>
    </location>
</feature>
<dbReference type="Gene3D" id="2.60.40.1960">
    <property type="match status" value="1"/>
</dbReference>
<dbReference type="GO" id="GO:0004190">
    <property type="term" value="F:aspartic-type endopeptidase activity"/>
    <property type="evidence" value="ECO:0007669"/>
    <property type="project" value="InterPro"/>
</dbReference>
<feature type="domain" description="Peptidase A1" evidence="3">
    <location>
        <begin position="26"/>
        <end position="355"/>
    </location>
</feature>
<evidence type="ECO:0000256" key="2">
    <source>
        <dbReference type="PIRSR" id="PIRSR601461-2"/>
    </source>
</evidence>
<reference evidence="5" key="1">
    <citation type="submission" date="2019-12" db="UniProtKB">
        <authorList>
            <consortium name="WormBaseParasite"/>
        </authorList>
    </citation>
    <scope>IDENTIFICATION</scope>
</reference>
<sequence>MSVGEEGQLMETMGQQKLYDYASILTIGDISIGTPPQTFSMMMDTTSGDTWIPGRYCAYNGCGNMKEFDSFMSSTYSRTGLKVALRHGPGMIYGFTAVDNICIANLCSQKQQFMEGYQTSWYYWNLPYDGVVGLAFPASSQTYSKNVVINLAEKGLLEQPIFTIWKARQQLEIRRMKQFQKHRKGVESGLLTLGKQDILHCSASCLYVNTARDYWRFTVTRGYVPSKDSYKGNKTKTYYRKFNAIVSSSNLFILGPYYDIWNIATALGAWYNTAYAMYTVDCKSVQELPDVLITISGSDLPISADNYVIKTSTGLCLLAFQTMSPTSMLDWVLGEPWLQQYCHVHNVETGQLSFCTSLIGSALSRKVTSRIPLEVEILKNDSENGVTDNISSAQTTSCAVGRQSLYDCEDVATIGEIKVGIPLQKLKVVIDDTASSDLCLPGKLCNFYGCGKTTTYDSSASRTYSTTDKKVDIDYELEAIFGTMATDRVCIGTLCSKSQPLIQV</sequence>
<dbReference type="FunFam" id="2.40.70.10:FF:000008">
    <property type="entry name" value="Cathepsin D"/>
    <property type="match status" value="1"/>
</dbReference>
<proteinExistence type="inferred from homology"/>
<dbReference type="PRINTS" id="PR00792">
    <property type="entry name" value="PEPSIN"/>
</dbReference>
<dbReference type="Gene3D" id="2.40.70.10">
    <property type="entry name" value="Acid Proteases"/>
    <property type="match status" value="3"/>
</dbReference>
<comment type="similarity">
    <text evidence="1">Belongs to the peptidase A1 family.</text>
</comment>
<dbReference type="CDD" id="cd05471">
    <property type="entry name" value="pepsin_like"/>
    <property type="match status" value="1"/>
</dbReference>
<organism evidence="4 5">
    <name type="scientific">Trichuris muris</name>
    <name type="common">Mouse whipworm</name>
    <dbReference type="NCBI Taxonomy" id="70415"/>
    <lineage>
        <taxon>Eukaryota</taxon>
        <taxon>Metazoa</taxon>
        <taxon>Ecdysozoa</taxon>
        <taxon>Nematoda</taxon>
        <taxon>Enoplea</taxon>
        <taxon>Dorylaimia</taxon>
        <taxon>Trichinellida</taxon>
        <taxon>Trichuridae</taxon>
        <taxon>Trichuris</taxon>
    </lineage>
</organism>
<name>A0A5S6QGG9_TRIMR</name>
<dbReference type="Proteomes" id="UP000046395">
    <property type="component" value="Unassembled WGS sequence"/>
</dbReference>
<dbReference type="PANTHER" id="PTHR47966">
    <property type="entry name" value="BETA-SITE APP-CLEAVING ENZYME, ISOFORM A-RELATED"/>
    <property type="match status" value="1"/>
</dbReference>
<keyword evidence="4" id="KW-1185">Reference proteome</keyword>